<feature type="binding site" evidence="18">
    <location>
        <position position="248"/>
    </location>
    <ligand>
        <name>Mg(2+)</name>
        <dbReference type="ChEBI" id="CHEBI:18420"/>
    </ligand>
</feature>
<evidence type="ECO:0000256" key="6">
    <source>
        <dbReference type="ARBA" id="ARBA00022695"/>
    </source>
</evidence>
<dbReference type="Pfam" id="PF00132">
    <property type="entry name" value="Hexapep"/>
    <property type="match status" value="1"/>
</dbReference>
<feature type="binding site" evidence="18">
    <location>
        <begin position="21"/>
        <end position="24"/>
    </location>
    <ligand>
        <name>UDP-N-acetyl-alpha-D-glucosamine</name>
        <dbReference type="ChEBI" id="CHEBI:57705"/>
    </ligand>
</feature>
<comment type="pathway">
    <text evidence="18">Nucleotide-sugar biosynthesis; UDP-N-acetyl-alpha-D-glucosamine biosynthesis; N-acetyl-alpha-D-glucosamine 1-phosphate from alpha-D-glucosamine 6-phosphate (route II): step 2/2.</text>
</comment>
<feature type="binding site" evidence="18">
    <location>
        <position position="123"/>
    </location>
    <ligand>
        <name>Mg(2+)</name>
        <dbReference type="ChEBI" id="CHEBI:18420"/>
    </ligand>
</feature>
<dbReference type="Gene3D" id="3.90.550.10">
    <property type="entry name" value="Spore Coat Polysaccharide Biosynthesis Protein SpsA, Chain A"/>
    <property type="match status" value="1"/>
</dbReference>
<dbReference type="RefSeq" id="WP_253645394.1">
    <property type="nucleotide sequence ID" value="NZ_BAAAMO010000002.1"/>
</dbReference>
<comment type="caution">
    <text evidence="21">The sequence shown here is derived from an EMBL/GenBank/DDBJ whole genome shotgun (WGS) entry which is preliminary data.</text>
</comment>
<comment type="pathway">
    <text evidence="18">Nucleotide-sugar biosynthesis; UDP-N-acetyl-alpha-D-glucosamine biosynthesis; UDP-N-acetyl-alpha-D-glucosamine from N-acetyl-alpha-D-glucosamine 1-phosphate: step 1/1.</text>
</comment>
<dbReference type="PANTHER" id="PTHR43584">
    <property type="entry name" value="NUCLEOTIDYL TRANSFERASE"/>
    <property type="match status" value="1"/>
</dbReference>
<evidence type="ECO:0000256" key="8">
    <source>
        <dbReference type="ARBA" id="ARBA00022737"/>
    </source>
</evidence>
<comment type="catalytic activity">
    <reaction evidence="16 18">
        <text>N-acetyl-alpha-D-glucosamine 1-phosphate + UTP + H(+) = UDP-N-acetyl-alpha-D-glucosamine + diphosphate</text>
        <dbReference type="Rhea" id="RHEA:13509"/>
        <dbReference type="ChEBI" id="CHEBI:15378"/>
        <dbReference type="ChEBI" id="CHEBI:33019"/>
        <dbReference type="ChEBI" id="CHEBI:46398"/>
        <dbReference type="ChEBI" id="CHEBI:57705"/>
        <dbReference type="ChEBI" id="CHEBI:57776"/>
        <dbReference type="EC" id="2.7.7.23"/>
    </reaction>
</comment>
<keyword evidence="7 18" id="KW-0479">Metal-binding</keyword>
<comment type="function">
    <text evidence="17 18">Catalyzes the last two sequential reactions in the de novo biosynthetic pathway for UDP-N-acetylglucosamine (UDP-GlcNAc). The C-terminal domain catalyzes the transfer of acetyl group from acetyl coenzyme A to glucosamine-1-phosphate (GlcN-1-P) to produce N-acetylglucosamine-1-phosphate (GlcNAc-1-P), which is converted into UDP-GlcNAc by the transfer of uridine 5-monophosphate (from uridine 5-triphosphate), a reaction catalyzed by the N-terminal domain.</text>
</comment>
<comment type="caution">
    <text evidence="18">Lacks conserved residue(s) required for the propagation of feature annotation.</text>
</comment>
<keyword evidence="22" id="KW-1185">Reference proteome</keyword>
<proteinExistence type="inferred from homology"/>
<feature type="binding site" evidence="18">
    <location>
        <begin position="406"/>
        <end position="407"/>
    </location>
    <ligand>
        <name>acetyl-CoA</name>
        <dbReference type="ChEBI" id="CHEBI:57288"/>
    </ligand>
</feature>
<comment type="cofactor">
    <cofactor evidence="18">
        <name>Mg(2+)</name>
        <dbReference type="ChEBI" id="CHEBI:18420"/>
    </cofactor>
    <text evidence="18">Binds 1 Mg(2+) ion per subunit.</text>
</comment>
<dbReference type="CDD" id="cd02540">
    <property type="entry name" value="GT2_GlmU_N_bac"/>
    <property type="match status" value="1"/>
</dbReference>
<evidence type="ECO:0000256" key="7">
    <source>
        <dbReference type="ARBA" id="ARBA00022723"/>
    </source>
</evidence>
<feature type="region of interest" description="Disordered" evidence="19">
    <location>
        <begin position="471"/>
        <end position="500"/>
    </location>
</feature>
<feature type="binding site" evidence="18">
    <location>
        <begin position="97"/>
        <end position="98"/>
    </location>
    <ligand>
        <name>UDP-N-acetyl-alpha-D-glucosamine</name>
        <dbReference type="ChEBI" id="CHEBI:57705"/>
    </ligand>
</feature>
<feature type="compositionally biased region" description="Acidic residues" evidence="19">
    <location>
        <begin position="491"/>
        <end position="500"/>
    </location>
</feature>
<keyword evidence="14 18" id="KW-0961">Cell wall biogenesis/degradation</keyword>
<organism evidence="21 22">
    <name type="scientific">Williamsia deligens</name>
    <dbReference type="NCBI Taxonomy" id="321325"/>
    <lineage>
        <taxon>Bacteria</taxon>
        <taxon>Bacillati</taxon>
        <taxon>Actinomycetota</taxon>
        <taxon>Actinomycetes</taxon>
        <taxon>Mycobacteriales</taxon>
        <taxon>Nocardiaceae</taxon>
        <taxon>Williamsia</taxon>
    </lineage>
</organism>
<evidence type="ECO:0000256" key="10">
    <source>
        <dbReference type="ARBA" id="ARBA00022960"/>
    </source>
</evidence>
<evidence type="ECO:0000259" key="20">
    <source>
        <dbReference type="Pfam" id="PF12804"/>
    </source>
</evidence>
<feature type="binding site" evidence="18">
    <location>
        <position position="397"/>
    </location>
    <ligand>
        <name>UDP-N-acetyl-alpha-D-glucosamine</name>
        <dbReference type="ChEBI" id="CHEBI:57705"/>
    </ligand>
</feature>
<dbReference type="NCBIfam" id="TIGR01173">
    <property type="entry name" value="glmU"/>
    <property type="match status" value="1"/>
</dbReference>
<reference evidence="22" key="1">
    <citation type="journal article" date="2019" name="Int. J. Syst. Evol. Microbiol.">
        <title>The Global Catalogue of Microorganisms (GCM) 10K type strain sequencing project: providing services to taxonomists for standard genome sequencing and annotation.</title>
        <authorList>
            <consortium name="The Broad Institute Genomics Platform"/>
            <consortium name="The Broad Institute Genome Sequencing Center for Infectious Disease"/>
            <person name="Wu L."/>
            <person name="Ma J."/>
        </authorList>
    </citation>
    <scope>NUCLEOTIDE SEQUENCE [LARGE SCALE GENOMIC DNA]</scope>
    <source>
        <strain evidence="22">CCUG 50873</strain>
    </source>
</reference>
<dbReference type="GO" id="GO:0003977">
    <property type="term" value="F:UDP-N-acetylglucosamine diphosphorylase activity"/>
    <property type="evidence" value="ECO:0007669"/>
    <property type="project" value="UniProtKB-EC"/>
</dbReference>
<dbReference type="InterPro" id="IPR029044">
    <property type="entry name" value="Nucleotide-diphossugar_trans"/>
</dbReference>
<evidence type="ECO:0000313" key="22">
    <source>
        <dbReference type="Proteomes" id="UP001597068"/>
    </source>
</evidence>
<dbReference type="EC" id="2.3.1.157" evidence="18"/>
<feature type="binding site" evidence="18">
    <location>
        <position position="175"/>
    </location>
    <ligand>
        <name>UDP-N-acetyl-alpha-D-glucosamine</name>
        <dbReference type="ChEBI" id="CHEBI:57705"/>
    </ligand>
</feature>
<feature type="binding site" evidence="18">
    <location>
        <position position="160"/>
    </location>
    <ligand>
        <name>UDP-N-acetyl-alpha-D-glucosamine</name>
        <dbReference type="ChEBI" id="CHEBI:57705"/>
    </ligand>
</feature>
<keyword evidence="8 18" id="KW-0677">Repeat</keyword>
<keyword evidence="13 18" id="KW-0012">Acyltransferase</keyword>
<sequence>MSATTPDDRATSGSAVAVLVLAAGAGTRMRSSVPKVLHRIGGRTLLSHALHAAAGVQPDHLVVVVGHDRERVAAACDDVADTLGRPVVTAVQEVPNGTGGAVAAGLSALATDFDGTILVTAGDVPLLTSDALAALRDDHVAAGADITLMTSTAPDPTGYGRVLRTQDGQVTQIVEESDATPEQKRITEVNSGVYAFDARTLAQALTELGTHNAQGELYLTDVVAVARSKGRTVRAAHLADAALVAGCNDRLQLSDLGAELNRRVLHSLMRSGVTVVDPATTWVDVDVRVGVDATLLPGTQLHGATVIGEHAVVGPDTTLTDVMVGEGAQVVRTHGSESSVGAGAQVGPFAYLRPGSVLGADAKIGTFVETKNATIGAGTKVPHLTYVGDATIGEHSNIGASSVFVNYDGVEKNRTVIGSHCRTGSDTMFIAPVTVGDGAYTGAGTVLRRDVPPGALAVSAGEQRIFEGWVEERRPGTASAEAARRARDAGAQDEQEADEQ</sequence>
<dbReference type="SUPFAM" id="SSF53448">
    <property type="entry name" value="Nucleotide-diphospho-sugar transferases"/>
    <property type="match status" value="1"/>
</dbReference>
<comment type="subcellular location">
    <subcellularLocation>
        <location evidence="1 18">Cytoplasm</location>
    </subcellularLocation>
</comment>
<feature type="binding site" evidence="18">
    <location>
        <position position="92"/>
    </location>
    <ligand>
        <name>UDP-N-acetyl-alpha-D-glucosamine</name>
        <dbReference type="ChEBI" id="CHEBI:57705"/>
    </ligand>
</feature>
<name>A0ABW3G8F7_9NOCA</name>
<evidence type="ECO:0000256" key="17">
    <source>
        <dbReference type="ARBA" id="ARBA00049628"/>
    </source>
</evidence>
<dbReference type="Gene3D" id="2.160.10.10">
    <property type="entry name" value="Hexapeptide repeat proteins"/>
    <property type="match status" value="1"/>
</dbReference>
<feature type="binding site" evidence="18">
    <location>
        <position position="371"/>
    </location>
    <ligand>
        <name>UDP-N-acetyl-alpha-D-glucosamine</name>
        <dbReference type="ChEBI" id="CHEBI:57705"/>
    </ligand>
</feature>
<feature type="binding site" evidence="18">
    <location>
        <position position="353"/>
    </location>
    <ligand>
        <name>UDP-N-acetyl-alpha-D-glucosamine</name>
        <dbReference type="ChEBI" id="CHEBI:57705"/>
    </ligand>
</feature>
<dbReference type="InterPro" id="IPR025877">
    <property type="entry name" value="MobA-like_NTP_Trfase"/>
</dbReference>
<evidence type="ECO:0000256" key="16">
    <source>
        <dbReference type="ARBA" id="ARBA00048493"/>
    </source>
</evidence>
<feature type="binding site" evidence="18">
    <location>
        <position position="248"/>
    </location>
    <ligand>
        <name>UDP-N-acetyl-alpha-D-glucosamine</name>
        <dbReference type="ChEBI" id="CHEBI:57705"/>
    </ligand>
</feature>
<evidence type="ECO:0000256" key="13">
    <source>
        <dbReference type="ARBA" id="ARBA00023315"/>
    </source>
</evidence>
<feature type="binding site" evidence="18">
    <location>
        <position position="386"/>
    </location>
    <ligand>
        <name>UDP-N-acetyl-alpha-D-glucosamine</name>
        <dbReference type="ChEBI" id="CHEBI:57705"/>
    </ligand>
</feature>
<dbReference type="Pfam" id="PF12804">
    <property type="entry name" value="NTP_transf_3"/>
    <property type="match status" value="1"/>
</dbReference>
<dbReference type="CDD" id="cd03353">
    <property type="entry name" value="LbH_GlmU_C"/>
    <property type="match status" value="1"/>
</dbReference>
<accession>A0ABW3G8F7</accession>
<feature type="domain" description="MobA-like NTP transferase" evidence="20">
    <location>
        <begin position="18"/>
        <end position="152"/>
    </location>
</feature>
<evidence type="ECO:0000256" key="14">
    <source>
        <dbReference type="ARBA" id="ARBA00023316"/>
    </source>
</evidence>
<evidence type="ECO:0000313" key="21">
    <source>
        <dbReference type="EMBL" id="MFD0926755.1"/>
    </source>
</evidence>
<keyword evidence="4 18" id="KW-0963">Cytoplasm</keyword>
<feature type="region of interest" description="Linker" evidence="18">
    <location>
        <begin position="251"/>
        <end position="271"/>
    </location>
</feature>
<dbReference type="Proteomes" id="UP001597068">
    <property type="component" value="Unassembled WGS sequence"/>
</dbReference>
<keyword evidence="5 18" id="KW-0808">Transferase</keyword>
<feature type="binding site" evidence="18">
    <location>
        <position position="443"/>
    </location>
    <ligand>
        <name>acetyl-CoA</name>
        <dbReference type="ChEBI" id="CHEBI:57288"/>
    </ligand>
</feature>
<feature type="binding site" evidence="18">
    <location>
        <position position="400"/>
    </location>
    <ligand>
        <name>acetyl-CoA</name>
        <dbReference type="ChEBI" id="CHEBI:57288"/>
    </ligand>
</feature>
<dbReference type="EC" id="2.7.7.23" evidence="18"/>
<comment type="similarity">
    <text evidence="2 18">In the C-terminal section; belongs to the transferase hexapeptide repeat family.</text>
</comment>
<evidence type="ECO:0000256" key="3">
    <source>
        <dbReference type="ARBA" id="ARBA00007947"/>
    </source>
</evidence>
<dbReference type="HAMAP" id="MF_01631">
    <property type="entry name" value="GlmU"/>
    <property type="match status" value="1"/>
</dbReference>
<dbReference type="EMBL" id="JBHTIL010000001">
    <property type="protein sequence ID" value="MFD0926755.1"/>
    <property type="molecule type" value="Genomic_DNA"/>
</dbReference>
<dbReference type="NCBIfam" id="NF010932">
    <property type="entry name" value="PRK14352.1"/>
    <property type="match status" value="1"/>
</dbReference>
<gene>
    <name evidence="18 21" type="primary">glmU</name>
    <name evidence="21" type="ORF">ACFQ04_13515</name>
</gene>
<evidence type="ECO:0000256" key="5">
    <source>
        <dbReference type="ARBA" id="ARBA00022679"/>
    </source>
</evidence>
<comment type="catalytic activity">
    <reaction evidence="15 18">
        <text>alpha-D-glucosamine 1-phosphate + acetyl-CoA = N-acetyl-alpha-D-glucosamine 1-phosphate + CoA + H(+)</text>
        <dbReference type="Rhea" id="RHEA:13725"/>
        <dbReference type="ChEBI" id="CHEBI:15378"/>
        <dbReference type="ChEBI" id="CHEBI:57287"/>
        <dbReference type="ChEBI" id="CHEBI:57288"/>
        <dbReference type="ChEBI" id="CHEBI:57776"/>
        <dbReference type="ChEBI" id="CHEBI:58516"/>
        <dbReference type="EC" id="2.3.1.157"/>
    </reaction>
</comment>
<keyword evidence="10 18" id="KW-0133">Cell shape</keyword>
<comment type="subunit">
    <text evidence="18">Homotrimer.</text>
</comment>
<dbReference type="InterPro" id="IPR050065">
    <property type="entry name" value="GlmU-like"/>
</dbReference>
<evidence type="ECO:0000256" key="1">
    <source>
        <dbReference type="ARBA" id="ARBA00004496"/>
    </source>
</evidence>
<feature type="region of interest" description="Pyrophosphorylase" evidence="18">
    <location>
        <begin position="1"/>
        <end position="250"/>
    </location>
</feature>
<evidence type="ECO:0000256" key="12">
    <source>
        <dbReference type="ARBA" id="ARBA00023268"/>
    </source>
</evidence>
<keyword evidence="9 18" id="KW-0460">Magnesium</keyword>
<dbReference type="InterPro" id="IPR001451">
    <property type="entry name" value="Hexapep"/>
</dbReference>
<keyword evidence="12 18" id="KW-0511">Multifunctional enzyme</keyword>
<comment type="pathway">
    <text evidence="18">Bacterial outer membrane biogenesis; LPS lipid A biosynthesis.</text>
</comment>
<comment type="similarity">
    <text evidence="3 18">In the N-terminal section; belongs to the N-acetylglucosamine-1-phosphate uridyltransferase family.</text>
</comment>
<feature type="binding site" evidence="18">
    <location>
        <position position="425"/>
    </location>
    <ligand>
        <name>acetyl-CoA</name>
        <dbReference type="ChEBI" id="CHEBI:57288"/>
    </ligand>
</feature>
<evidence type="ECO:0000256" key="9">
    <source>
        <dbReference type="ARBA" id="ARBA00022842"/>
    </source>
</evidence>
<evidence type="ECO:0000256" key="4">
    <source>
        <dbReference type="ARBA" id="ARBA00022490"/>
    </source>
</evidence>
<feature type="active site" description="Proton acceptor" evidence="18">
    <location>
        <position position="383"/>
    </location>
</feature>
<feature type="region of interest" description="N-acetyltransferase" evidence="18">
    <location>
        <begin position="272"/>
        <end position="500"/>
    </location>
</feature>
<protein>
    <recommendedName>
        <fullName evidence="18">Bifunctional protein GlmU</fullName>
    </recommendedName>
    <domain>
        <recommendedName>
            <fullName evidence="18">UDP-N-acetylglucosamine pyrophosphorylase</fullName>
            <ecNumber evidence="18">2.7.7.23</ecNumber>
        </recommendedName>
        <alternativeName>
            <fullName evidence="18">N-acetylglucosamine-1-phosphate uridyltransferase</fullName>
        </alternativeName>
    </domain>
    <domain>
        <recommendedName>
            <fullName evidence="18">Glucosamine-1-phosphate N-acetyltransferase</fullName>
            <ecNumber evidence="18">2.3.1.157</ecNumber>
        </recommendedName>
    </domain>
</protein>
<evidence type="ECO:0000256" key="11">
    <source>
        <dbReference type="ARBA" id="ARBA00022984"/>
    </source>
</evidence>
<dbReference type="PANTHER" id="PTHR43584:SF3">
    <property type="entry name" value="BIFUNCTIONAL PROTEIN GLMU"/>
    <property type="match status" value="1"/>
</dbReference>
<evidence type="ECO:0000256" key="18">
    <source>
        <dbReference type="HAMAP-Rule" id="MF_01631"/>
    </source>
</evidence>
<evidence type="ECO:0000256" key="2">
    <source>
        <dbReference type="ARBA" id="ARBA00007707"/>
    </source>
</evidence>
<evidence type="ECO:0000256" key="19">
    <source>
        <dbReference type="SAM" id="MobiDB-lite"/>
    </source>
</evidence>
<keyword evidence="11 18" id="KW-0573">Peptidoglycan synthesis</keyword>
<dbReference type="InterPro" id="IPR038009">
    <property type="entry name" value="GlmU_C_LbH"/>
</dbReference>
<keyword evidence="6 18" id="KW-0548">Nucleotidyltransferase</keyword>
<feature type="binding site" evidence="18">
    <location>
        <position position="190"/>
    </location>
    <ligand>
        <name>UDP-N-acetyl-alpha-D-glucosamine</name>
        <dbReference type="ChEBI" id="CHEBI:57705"/>
    </ligand>
</feature>
<dbReference type="InterPro" id="IPR011004">
    <property type="entry name" value="Trimer_LpxA-like_sf"/>
</dbReference>
<dbReference type="InterPro" id="IPR005882">
    <property type="entry name" value="Bifunctional_GlmU"/>
</dbReference>
<dbReference type="SUPFAM" id="SSF51161">
    <property type="entry name" value="Trimeric LpxA-like enzymes"/>
    <property type="match status" value="1"/>
</dbReference>
<feature type="binding site" evidence="18">
    <location>
        <position position="35"/>
    </location>
    <ligand>
        <name>UDP-N-acetyl-alpha-D-glucosamine</name>
        <dbReference type="ChEBI" id="CHEBI:57705"/>
    </ligand>
</feature>
<evidence type="ECO:0000256" key="15">
    <source>
        <dbReference type="ARBA" id="ARBA00048247"/>
    </source>
</evidence>